<dbReference type="GO" id="GO:0005886">
    <property type="term" value="C:plasma membrane"/>
    <property type="evidence" value="ECO:0007669"/>
    <property type="project" value="UniProtKB-SubCell"/>
</dbReference>
<evidence type="ECO:0000256" key="1">
    <source>
        <dbReference type="ARBA" id="ARBA00004435"/>
    </source>
</evidence>
<keyword evidence="4" id="KW-0796">Tight junction</keyword>
<dbReference type="GO" id="GO:0005198">
    <property type="term" value="F:structural molecule activity"/>
    <property type="evidence" value="ECO:0007669"/>
    <property type="project" value="InterPro"/>
</dbReference>
<keyword evidence="5" id="KW-1003">Cell membrane</keyword>
<sequence length="468" mass="51440">MGKCRRWELQAEAHQRGQSWLGVGEDSLEGEGGEIGRQSSQDERQRIRGVVAMSSKVSPAPLLSKPPLRVKEGSLVVRWLRLVPCFPLCAFLMDIMAWMTCIASIAIVNWRVWRVENIKGIGSGNIWIGIWKVCFLKDPSNDGNYYYHCEELHEQHPNLPREIFIAQDLMALAAIMNSAALGIQSFALCNVLEARKHKDFLSTFFGLGALLNLPAGILILISVIWNMSAVLQNGGIDFPETFELPQIPSEQHIGPSIYLGYIAAGFQLLSAAFVGMERCCTRTTATDTSQIETIVVITPGSAVKSESLTICSKCGSLLDLVIQEKSSAVEMEETHAEDLVKSCAVEVEEGCASDLVIPEESCTVEIEESCASDLVIRKESCIVEMEESCASGLVIPEESCTVEMEESCASDLVIPEESCIVEMEESCSSDLVIPEESCAVEMEESPTPKGYLKDIKGHLMSPNIRLYM</sequence>
<dbReference type="Pfam" id="PF13903">
    <property type="entry name" value="Claudin_2"/>
    <property type="match status" value="1"/>
</dbReference>
<evidence type="ECO:0000256" key="10">
    <source>
        <dbReference type="SAM" id="MobiDB-lite"/>
    </source>
</evidence>
<keyword evidence="7" id="KW-0965">Cell junction</keyword>
<feature type="transmembrane region" description="Helical" evidence="11">
    <location>
        <begin position="204"/>
        <end position="225"/>
    </location>
</feature>
<evidence type="ECO:0000256" key="9">
    <source>
        <dbReference type="ARBA" id="ARBA00023136"/>
    </source>
</evidence>
<dbReference type="AlphaFoldDB" id="A0A670K9B9"/>
<evidence type="ECO:0000256" key="3">
    <source>
        <dbReference type="ARBA" id="ARBA00008295"/>
    </source>
</evidence>
<keyword evidence="13" id="KW-1185">Reference proteome</keyword>
<reference evidence="12" key="2">
    <citation type="submission" date="2025-09" db="UniProtKB">
        <authorList>
            <consortium name="Ensembl"/>
        </authorList>
    </citation>
    <scope>IDENTIFICATION</scope>
</reference>
<evidence type="ECO:0000256" key="6">
    <source>
        <dbReference type="ARBA" id="ARBA00022692"/>
    </source>
</evidence>
<feature type="transmembrane region" description="Helical" evidence="11">
    <location>
        <begin position="169"/>
        <end position="192"/>
    </location>
</feature>
<dbReference type="InterPro" id="IPR006187">
    <property type="entry name" value="Claudin"/>
</dbReference>
<evidence type="ECO:0000313" key="12">
    <source>
        <dbReference type="Ensembl" id="ENSPMRP00000031387.1"/>
    </source>
</evidence>
<feature type="transmembrane region" description="Helical" evidence="11">
    <location>
        <begin position="258"/>
        <end position="276"/>
    </location>
</feature>
<dbReference type="Proteomes" id="UP000472272">
    <property type="component" value="Unplaced"/>
</dbReference>
<keyword evidence="6 11" id="KW-0812">Transmembrane</keyword>
<dbReference type="InterPro" id="IPR004031">
    <property type="entry name" value="PMP22/EMP/MP20/Claudin"/>
</dbReference>
<comment type="similarity">
    <text evidence="3">Belongs to the claudin family.</text>
</comment>
<evidence type="ECO:0000256" key="11">
    <source>
        <dbReference type="SAM" id="Phobius"/>
    </source>
</evidence>
<proteinExistence type="inferred from homology"/>
<name>A0A670K9B9_PODMU</name>
<organism evidence="12 13">
    <name type="scientific">Podarcis muralis</name>
    <name type="common">Wall lizard</name>
    <name type="synonym">Lacerta muralis</name>
    <dbReference type="NCBI Taxonomy" id="64176"/>
    <lineage>
        <taxon>Eukaryota</taxon>
        <taxon>Metazoa</taxon>
        <taxon>Chordata</taxon>
        <taxon>Craniata</taxon>
        <taxon>Vertebrata</taxon>
        <taxon>Euteleostomi</taxon>
        <taxon>Lepidosauria</taxon>
        <taxon>Squamata</taxon>
        <taxon>Bifurcata</taxon>
        <taxon>Unidentata</taxon>
        <taxon>Episquamata</taxon>
        <taxon>Laterata</taxon>
        <taxon>Lacertibaenia</taxon>
        <taxon>Lacertidae</taxon>
        <taxon>Podarcis</taxon>
    </lineage>
</organism>
<evidence type="ECO:0000256" key="4">
    <source>
        <dbReference type="ARBA" id="ARBA00022427"/>
    </source>
</evidence>
<evidence type="ECO:0008006" key="14">
    <source>
        <dbReference type="Google" id="ProtNLM"/>
    </source>
</evidence>
<evidence type="ECO:0000256" key="5">
    <source>
        <dbReference type="ARBA" id="ARBA00022475"/>
    </source>
</evidence>
<dbReference type="PANTHER" id="PTHR12002">
    <property type="entry name" value="CLAUDIN"/>
    <property type="match status" value="1"/>
</dbReference>
<keyword evidence="8 11" id="KW-1133">Transmembrane helix</keyword>
<feature type="transmembrane region" description="Helical" evidence="11">
    <location>
        <begin position="79"/>
        <end position="107"/>
    </location>
</feature>
<accession>A0A670K9B9</accession>
<feature type="region of interest" description="Disordered" evidence="10">
    <location>
        <begin position="23"/>
        <end position="44"/>
    </location>
</feature>
<dbReference type="Ensembl" id="ENSPMRT00000033293.1">
    <property type="protein sequence ID" value="ENSPMRP00000031387.1"/>
    <property type="gene ID" value="ENSPMRG00000020351.1"/>
</dbReference>
<evidence type="ECO:0000256" key="7">
    <source>
        <dbReference type="ARBA" id="ARBA00022949"/>
    </source>
</evidence>
<protein>
    <recommendedName>
        <fullName evidence="14">Claudin-34</fullName>
    </recommendedName>
</protein>
<comment type="subcellular location">
    <subcellularLocation>
        <location evidence="1">Cell junction</location>
        <location evidence="1">Tight junction</location>
    </subcellularLocation>
    <subcellularLocation>
        <location evidence="2">Cell membrane</location>
        <topology evidence="2">Multi-pass membrane protein</topology>
    </subcellularLocation>
</comment>
<evidence type="ECO:0000256" key="8">
    <source>
        <dbReference type="ARBA" id="ARBA00022989"/>
    </source>
</evidence>
<dbReference type="GeneTree" id="ENSGT00390000005717"/>
<keyword evidence="9 11" id="KW-0472">Membrane</keyword>
<dbReference type="GO" id="GO:0005923">
    <property type="term" value="C:bicellular tight junction"/>
    <property type="evidence" value="ECO:0007669"/>
    <property type="project" value="UniProtKB-SubCell"/>
</dbReference>
<reference evidence="12" key="1">
    <citation type="submission" date="2025-08" db="UniProtKB">
        <authorList>
            <consortium name="Ensembl"/>
        </authorList>
    </citation>
    <scope>IDENTIFICATION</scope>
</reference>
<evidence type="ECO:0000256" key="2">
    <source>
        <dbReference type="ARBA" id="ARBA00004651"/>
    </source>
</evidence>
<evidence type="ECO:0000313" key="13">
    <source>
        <dbReference type="Proteomes" id="UP000472272"/>
    </source>
</evidence>
<dbReference type="Gene3D" id="1.20.140.150">
    <property type="match status" value="1"/>
</dbReference>